<dbReference type="NCBIfam" id="TIGR01965">
    <property type="entry name" value="VCBS_repeat"/>
    <property type="match status" value="7"/>
</dbReference>
<dbReference type="InterPro" id="IPR010221">
    <property type="entry name" value="VCBS_dom"/>
</dbReference>
<dbReference type="NCBIfam" id="NF012211">
    <property type="entry name" value="tand_rpt_95"/>
    <property type="match status" value="4"/>
</dbReference>
<evidence type="ECO:0000313" key="2">
    <source>
        <dbReference type="EMBL" id="QDT75726.1"/>
    </source>
</evidence>
<dbReference type="Gene3D" id="2.60.40.10">
    <property type="entry name" value="Immunoglobulins"/>
    <property type="match status" value="1"/>
</dbReference>
<organism evidence="2 3">
    <name type="scientific">Lacipirellula limnantheis</name>
    <dbReference type="NCBI Taxonomy" id="2528024"/>
    <lineage>
        <taxon>Bacteria</taxon>
        <taxon>Pseudomonadati</taxon>
        <taxon>Planctomycetota</taxon>
        <taxon>Planctomycetia</taxon>
        <taxon>Pirellulales</taxon>
        <taxon>Lacipirellulaceae</taxon>
        <taxon>Lacipirellula</taxon>
    </lineage>
</organism>
<dbReference type="Gene3D" id="2.60.40.3440">
    <property type="match status" value="3"/>
</dbReference>
<feature type="domain" description="CARDB" evidence="1">
    <location>
        <begin position="66"/>
        <end position="176"/>
    </location>
</feature>
<accession>A0A517U539</accession>
<proteinExistence type="predicted"/>
<dbReference type="Pfam" id="PF07705">
    <property type="entry name" value="CARDB"/>
    <property type="match status" value="1"/>
</dbReference>
<dbReference type="Pfam" id="PF17963">
    <property type="entry name" value="Big_9"/>
    <property type="match status" value="9"/>
</dbReference>
<keyword evidence="3" id="KW-1185">Reference proteome</keyword>
<name>A0A517U539_9BACT</name>
<protein>
    <recommendedName>
        <fullName evidence="1">CARDB domain-containing protein</fullName>
    </recommendedName>
</protein>
<dbReference type="EMBL" id="CP036339">
    <property type="protein sequence ID" value="QDT75726.1"/>
    <property type="molecule type" value="Genomic_DNA"/>
</dbReference>
<dbReference type="Proteomes" id="UP000317909">
    <property type="component" value="Chromosome"/>
</dbReference>
<evidence type="ECO:0000259" key="1">
    <source>
        <dbReference type="Pfam" id="PF07705"/>
    </source>
</evidence>
<sequence length="1424" mass="143001">MPIDENSSELHALRTRAAGKWRRLFRPVRLEQAAAKYRRRTSAKAHGLVAPLQFERLESRALLAADLVGVIQSQNLPSPAIVGAAGTVQVNVVNQGDQDSNRMEVGVYVSTDATLDGSDLLMGVAISGGGVDADDSKDLTVPVTIAAQLDPGTYRVLAKVDHDNDTIESNETNNVAVGGTFTVAWRFGAIAGQAGSTPLTLRDADGTVATFSLAGPGAGEVTKSGAGWDLQLTGTDASTALTISAAGGNGRLTLNGIQAAGSLGAFTATTTDLLGALTVSNSPLPAVNAGVIAGGIVLANAVPEAKDDAATLSEDSDDVVIDVLGNDTDPNVDDTHTIITVNSAGLLGSVTVAPDGTSLRYAAGQAFNALKAGESGTETFTYTIRDAAGAASTATVTVTILGANDGPTAVDDAAAAQEGQTLLVNVLANDTDPDAGDTLRILSIDRTGTVGSIAFATQGGTPRIFYTPTQTLGAGETATDQFRYTVVDNAGLQSTATVTVTVTGANDDPVAVADSVTISEDAASLVVNVLANDTDVDVDDSKTVVAIDGNGRPAGFVIVISGTVTFPVAFPAIPALRGTATVLPTGQSVVYSPGQAFQSLRAGQSAADVFLYTVSDSAGGESSNWVTITLLGMNDAPVAAADHVTIGKNAAPVFINMLANDTDPDAGDTKTVVAIDATGLQGTVALAPGGARLIYTAGNAFAHLQPGETATETFSYTIEDLSGVQSTATVMVAIDGSNTAPVAVADATSTSDVGAPITIDVLANDLDPDEGQGKLVLGLNSAGLQGNASIAPGDAGVVYSAGSAFAHLPVGATATEQFTYTMGDTAGAQSTATVMVTVVGTNQAPLAAADSAVANEGGGPVIIGVLNNDFDVDNGDTKQVLSVDAAGLSGTVAITEDGQGVVYSVGNAFRSLRAGQQATEQFRYTMRDGSGAVSTATVTVQVQGANSAPVASPDALTVSEDASNVMLAVLANDTDADAGDTKRVVSVAGAGLRGTVSVAANGSGVLYTAGASFQSLAAGETAADSLTYTMRDGAGALSTATVTLTVTGVTDGLRAVADTAVAQEDGGTIVINVLGNDFHDADPLSQFTVNSIDGAGWYSAPRFGFFDGAVQLIGVTPGFPRLLGNATISPDGRSIRYTPQQSLNAGETGVDAFFYTITSRSGQTSTASVTVTVLGGANDAPVAANDAATVSPGTTLVVIDVLANDADPDTRIDPPRPEFTGDFSFLYLDPTPVDVPDSKTVVAVNAAGLQGTVAIAAGGSAVTYAVGGSLLSLSAGEVATETFSYTMQDSLGLTFTATVTVTVNGPTADFDSDGDADGADFLAWQRGLGRTVSALRTHGNSDGDGDVDHGDLAAWRAQFGATGMGAAATTGALAMSVVAADASGSSAAVVDAAHAALYSGGDLTSLFAPATVFRTVGRARCRRA</sequence>
<dbReference type="OrthoDB" id="292060at2"/>
<dbReference type="KEGG" id="llh:I41_49680"/>
<reference evidence="2 3" key="1">
    <citation type="submission" date="2019-02" db="EMBL/GenBank/DDBJ databases">
        <title>Deep-cultivation of Planctomycetes and their phenomic and genomic characterization uncovers novel biology.</title>
        <authorList>
            <person name="Wiegand S."/>
            <person name="Jogler M."/>
            <person name="Boedeker C."/>
            <person name="Pinto D."/>
            <person name="Vollmers J."/>
            <person name="Rivas-Marin E."/>
            <person name="Kohn T."/>
            <person name="Peeters S.H."/>
            <person name="Heuer A."/>
            <person name="Rast P."/>
            <person name="Oberbeckmann S."/>
            <person name="Bunk B."/>
            <person name="Jeske O."/>
            <person name="Meyerdierks A."/>
            <person name="Storesund J.E."/>
            <person name="Kallscheuer N."/>
            <person name="Luecker S."/>
            <person name="Lage O.M."/>
            <person name="Pohl T."/>
            <person name="Merkel B.J."/>
            <person name="Hornburger P."/>
            <person name="Mueller R.-W."/>
            <person name="Bruemmer F."/>
            <person name="Labrenz M."/>
            <person name="Spormann A.M."/>
            <person name="Op den Camp H."/>
            <person name="Overmann J."/>
            <person name="Amann R."/>
            <person name="Jetten M.S.M."/>
            <person name="Mascher T."/>
            <person name="Medema M.H."/>
            <person name="Devos D.P."/>
            <person name="Kaster A.-K."/>
            <person name="Ovreas L."/>
            <person name="Rohde M."/>
            <person name="Galperin M.Y."/>
            <person name="Jogler C."/>
        </authorList>
    </citation>
    <scope>NUCLEOTIDE SEQUENCE [LARGE SCALE GENOMIC DNA]</scope>
    <source>
        <strain evidence="2 3">I41</strain>
    </source>
</reference>
<evidence type="ECO:0000313" key="3">
    <source>
        <dbReference type="Proteomes" id="UP000317909"/>
    </source>
</evidence>
<dbReference type="InterPro" id="IPR013783">
    <property type="entry name" value="Ig-like_fold"/>
</dbReference>
<dbReference type="RefSeq" id="WP_145435513.1">
    <property type="nucleotide sequence ID" value="NZ_CP036339.1"/>
</dbReference>
<gene>
    <name evidence="2" type="ORF">I41_49680</name>
</gene>
<dbReference type="InterPro" id="IPR011635">
    <property type="entry name" value="CARDB"/>
</dbReference>